<accession>A0AAV4NBQ3</accession>
<dbReference type="EMBL" id="BPLR01020710">
    <property type="protein sequence ID" value="GIX81750.1"/>
    <property type="molecule type" value="Genomic_DNA"/>
</dbReference>
<dbReference type="AlphaFoldDB" id="A0AAV4NBQ3"/>
<sequence length="181" mass="20583">MDAVQLLSFCGGFRNLKAPSSSDVTTLLVRSDENEKSGSSLCGRLWERILEMATKEFLLCGPKFCNYILQCQNWESTLIRFQSISPKDCIAKEGCYATKLLSHCPSTIWSEQFYIPPQIQWKNFPAYILELGTLPSKQSDTTTTRCREQPINCVFSGKTTLLPPIRMYIVHTHKIASHETH</sequence>
<reference evidence="1 2" key="1">
    <citation type="submission" date="2021-06" db="EMBL/GenBank/DDBJ databases">
        <title>Caerostris extrusa draft genome.</title>
        <authorList>
            <person name="Kono N."/>
            <person name="Arakawa K."/>
        </authorList>
    </citation>
    <scope>NUCLEOTIDE SEQUENCE [LARGE SCALE GENOMIC DNA]</scope>
</reference>
<protein>
    <submittedName>
        <fullName evidence="1">Uncharacterized protein</fullName>
    </submittedName>
</protein>
<name>A0AAV4NBQ3_CAEEX</name>
<evidence type="ECO:0000313" key="1">
    <source>
        <dbReference type="EMBL" id="GIX81750.1"/>
    </source>
</evidence>
<evidence type="ECO:0000313" key="2">
    <source>
        <dbReference type="Proteomes" id="UP001054945"/>
    </source>
</evidence>
<gene>
    <name evidence="1" type="ORF">CEXT_133601</name>
</gene>
<organism evidence="1 2">
    <name type="scientific">Caerostris extrusa</name>
    <name type="common">Bark spider</name>
    <name type="synonym">Caerostris bankana</name>
    <dbReference type="NCBI Taxonomy" id="172846"/>
    <lineage>
        <taxon>Eukaryota</taxon>
        <taxon>Metazoa</taxon>
        <taxon>Ecdysozoa</taxon>
        <taxon>Arthropoda</taxon>
        <taxon>Chelicerata</taxon>
        <taxon>Arachnida</taxon>
        <taxon>Araneae</taxon>
        <taxon>Araneomorphae</taxon>
        <taxon>Entelegynae</taxon>
        <taxon>Araneoidea</taxon>
        <taxon>Araneidae</taxon>
        <taxon>Caerostris</taxon>
    </lineage>
</organism>
<keyword evidence="2" id="KW-1185">Reference proteome</keyword>
<proteinExistence type="predicted"/>
<dbReference type="Proteomes" id="UP001054945">
    <property type="component" value="Unassembled WGS sequence"/>
</dbReference>
<comment type="caution">
    <text evidence="1">The sequence shown here is derived from an EMBL/GenBank/DDBJ whole genome shotgun (WGS) entry which is preliminary data.</text>
</comment>